<reference evidence="1 2" key="1">
    <citation type="journal article" date="2006" name="J. Bacteriol.">
        <title>Complete genome sequence of the dehalorespiring bacterium Desulfitobacterium hafniense Y51 and comparison with Dehalococcoides ethenogenes 195.</title>
        <authorList>
            <person name="Nonaka H."/>
            <person name="Keresztes G."/>
            <person name="Shinoda Y."/>
            <person name="Ikenaga Y."/>
            <person name="Abe M."/>
            <person name="Naito K."/>
            <person name="Inatomi K."/>
            <person name="Furukawa K."/>
            <person name="Inui M."/>
            <person name="Yukawa H."/>
        </authorList>
    </citation>
    <scope>NUCLEOTIDE SEQUENCE [LARGE SCALE GENOMIC DNA]</scope>
    <source>
        <strain evidence="1 2">Y51</strain>
    </source>
</reference>
<gene>
    <name evidence="1" type="ordered locus">DSY1784</name>
</gene>
<dbReference type="Proteomes" id="UP000001946">
    <property type="component" value="Chromosome"/>
</dbReference>
<organism evidence="1 2">
    <name type="scientific">Desulfitobacterium hafniense (strain Y51)</name>
    <dbReference type="NCBI Taxonomy" id="138119"/>
    <lineage>
        <taxon>Bacteria</taxon>
        <taxon>Bacillati</taxon>
        <taxon>Bacillota</taxon>
        <taxon>Clostridia</taxon>
        <taxon>Eubacteriales</taxon>
        <taxon>Desulfitobacteriaceae</taxon>
        <taxon>Desulfitobacterium</taxon>
    </lineage>
</organism>
<accession>Q24WL9</accession>
<proteinExistence type="predicted"/>
<keyword evidence="2" id="KW-1185">Reference proteome</keyword>
<dbReference type="EMBL" id="AP008230">
    <property type="protein sequence ID" value="BAE83573.1"/>
    <property type="molecule type" value="Genomic_DNA"/>
</dbReference>
<dbReference type="HOGENOM" id="CLU_920478_0_0_9"/>
<protein>
    <submittedName>
        <fullName evidence="1">Uncharacterized protein</fullName>
    </submittedName>
</protein>
<sequence>MIVRKPHYLPNSLNNRQNLPRTICLSWRTLYHKPELGVMEMFPKSKTLKIKTMRSPAEAIEFLQEITEGLANADKHSLEDFILYLRQRADDIQFKYYKARCLYMMIPPEDSLTFWVCYTLGRLPETIRFANFEGEVLELLKVLSLAEQSPPAWKQGNGLKKDVLGKEMNCALSFLKEEYPVFFSSLTKNPLLVPVLGFRLRLREGSLMTIPRLHCLGVFQPNRNEEELLLPILHALAHILHYSLTEDAKVMPPGFTNMVKQIFDDYQMNPEDGGEFFAELFVASLLYDTEYMPLVAYMELCHEDQAVIRNYFTWLETIYASSLQDNMLRVIHQWDELKRA</sequence>
<dbReference type="KEGG" id="dsy:DSY1784"/>
<evidence type="ECO:0000313" key="1">
    <source>
        <dbReference type="EMBL" id="BAE83573.1"/>
    </source>
</evidence>
<name>Q24WL9_DESHY</name>
<dbReference type="STRING" id="138119.DSY1784"/>
<evidence type="ECO:0000313" key="2">
    <source>
        <dbReference type="Proteomes" id="UP000001946"/>
    </source>
</evidence>
<dbReference type="AlphaFoldDB" id="Q24WL9"/>